<evidence type="ECO:0000313" key="12">
    <source>
        <dbReference type="Proteomes" id="UP000265800"/>
    </source>
</evidence>
<dbReference type="AlphaFoldDB" id="A0A399EBP3"/>
<feature type="domain" description="Tripartite ATP-independent periplasmic transporters DctQ component" evidence="10">
    <location>
        <begin position="21"/>
        <end position="149"/>
    </location>
</feature>
<dbReference type="InterPro" id="IPR055348">
    <property type="entry name" value="DctQ"/>
</dbReference>
<keyword evidence="5 9" id="KW-0812">Transmembrane</keyword>
<dbReference type="PANTHER" id="PTHR35011">
    <property type="entry name" value="2,3-DIKETO-L-GULONATE TRAP TRANSPORTER SMALL PERMEASE PROTEIN YIAM"/>
    <property type="match status" value="1"/>
</dbReference>
<comment type="similarity">
    <text evidence="8">Belongs to the TRAP transporter small permease family.</text>
</comment>
<proteinExistence type="inferred from homology"/>
<feature type="transmembrane region" description="Helical" evidence="9">
    <location>
        <begin position="39"/>
        <end position="60"/>
    </location>
</feature>
<dbReference type="GO" id="GO:0015740">
    <property type="term" value="P:C4-dicarboxylate transport"/>
    <property type="evidence" value="ECO:0007669"/>
    <property type="project" value="TreeGrafter"/>
</dbReference>
<reference evidence="11 12" key="1">
    <citation type="submission" date="2018-08" db="EMBL/GenBank/DDBJ databases">
        <title>Meiothermus luteus KCTC 52599 genome sequencing project.</title>
        <authorList>
            <person name="Da Costa M.S."/>
            <person name="Albuquerque L."/>
            <person name="Raposo P."/>
            <person name="Froufe H.J.C."/>
            <person name="Barroso C.S."/>
            <person name="Egas C."/>
        </authorList>
    </citation>
    <scope>NUCLEOTIDE SEQUENCE [LARGE SCALE GENOMIC DNA]</scope>
    <source>
        <strain evidence="11 12">KCTC 52599</strain>
    </source>
</reference>
<evidence type="ECO:0000256" key="7">
    <source>
        <dbReference type="ARBA" id="ARBA00023136"/>
    </source>
</evidence>
<evidence type="ECO:0000256" key="3">
    <source>
        <dbReference type="ARBA" id="ARBA00022475"/>
    </source>
</evidence>
<evidence type="ECO:0000256" key="2">
    <source>
        <dbReference type="ARBA" id="ARBA00022448"/>
    </source>
</evidence>
<evidence type="ECO:0000256" key="8">
    <source>
        <dbReference type="ARBA" id="ARBA00038436"/>
    </source>
</evidence>
<evidence type="ECO:0000313" key="11">
    <source>
        <dbReference type="EMBL" id="RIH82074.1"/>
    </source>
</evidence>
<comment type="subcellular location">
    <subcellularLocation>
        <location evidence="1">Cell inner membrane</location>
        <topology evidence="1">Multi-pass membrane protein</topology>
    </subcellularLocation>
</comment>
<organism evidence="11 12">
    <name type="scientific">Meiothermus luteus</name>
    <dbReference type="NCBI Taxonomy" id="2026184"/>
    <lineage>
        <taxon>Bacteria</taxon>
        <taxon>Thermotogati</taxon>
        <taxon>Deinococcota</taxon>
        <taxon>Deinococci</taxon>
        <taxon>Thermales</taxon>
        <taxon>Thermaceae</taxon>
        <taxon>Meiothermus</taxon>
    </lineage>
</organism>
<dbReference type="InterPro" id="IPR007387">
    <property type="entry name" value="TRAP_DctQ"/>
</dbReference>
<feature type="transmembrane region" description="Helical" evidence="9">
    <location>
        <begin position="12"/>
        <end position="33"/>
    </location>
</feature>
<keyword evidence="7 9" id="KW-0472">Membrane</keyword>
<keyword evidence="4" id="KW-0997">Cell inner membrane</keyword>
<evidence type="ECO:0000256" key="9">
    <source>
        <dbReference type="SAM" id="Phobius"/>
    </source>
</evidence>
<evidence type="ECO:0000256" key="1">
    <source>
        <dbReference type="ARBA" id="ARBA00004429"/>
    </source>
</evidence>
<evidence type="ECO:0000259" key="10">
    <source>
        <dbReference type="Pfam" id="PF04290"/>
    </source>
</evidence>
<keyword evidence="3" id="KW-1003">Cell membrane</keyword>
<name>A0A399EBP3_9DEIN</name>
<evidence type="ECO:0000256" key="6">
    <source>
        <dbReference type="ARBA" id="ARBA00022989"/>
    </source>
</evidence>
<evidence type="ECO:0000256" key="5">
    <source>
        <dbReference type="ARBA" id="ARBA00022692"/>
    </source>
</evidence>
<keyword evidence="2" id="KW-0813">Transport</keyword>
<dbReference type="RefSeq" id="WP_119361118.1">
    <property type="nucleotide sequence ID" value="NZ_QWKZ01000124.1"/>
</dbReference>
<feature type="transmembrane region" description="Helical" evidence="9">
    <location>
        <begin position="81"/>
        <end position="101"/>
    </location>
</feature>
<comment type="caution">
    <text evidence="11">The sequence shown here is derived from an EMBL/GenBank/DDBJ whole genome shotgun (WGS) entry which is preliminary data.</text>
</comment>
<feature type="transmembrane region" description="Helical" evidence="9">
    <location>
        <begin position="121"/>
        <end position="142"/>
    </location>
</feature>
<dbReference type="PANTHER" id="PTHR35011:SF2">
    <property type="entry name" value="2,3-DIKETO-L-GULONATE TRAP TRANSPORTER SMALL PERMEASE PROTEIN YIAM"/>
    <property type="match status" value="1"/>
</dbReference>
<keyword evidence="6 9" id="KW-1133">Transmembrane helix</keyword>
<dbReference type="GO" id="GO:0005886">
    <property type="term" value="C:plasma membrane"/>
    <property type="evidence" value="ECO:0007669"/>
    <property type="project" value="UniProtKB-SubCell"/>
</dbReference>
<evidence type="ECO:0000256" key="4">
    <source>
        <dbReference type="ARBA" id="ARBA00022519"/>
    </source>
</evidence>
<keyword evidence="12" id="KW-1185">Reference proteome</keyword>
<sequence>MGQRLLRLEEGLAQFFLALTVAVIFAGGVARFLGRPLDWAMDLATFAFAWCVFLSADVALRQDRHLAVELLTGRLSPRWRLGLRLFSLLLMALFLALLFGYSLQMAYLTRFRSFQGIPGLSYTWVTLSVSVGSLLLLLTTLGRIRQAWRAWREGPCS</sequence>
<accession>A0A399EBP3</accession>
<dbReference type="EMBL" id="QWKZ01000124">
    <property type="protein sequence ID" value="RIH82074.1"/>
    <property type="molecule type" value="Genomic_DNA"/>
</dbReference>
<protein>
    <submittedName>
        <fullName evidence="11">Tripartite ATP-independent periplasmic transporter, DctQ component</fullName>
    </submittedName>
</protein>
<gene>
    <name evidence="11" type="ORF">Mlute_02613</name>
</gene>
<dbReference type="Proteomes" id="UP000265800">
    <property type="component" value="Unassembled WGS sequence"/>
</dbReference>
<dbReference type="OrthoDB" id="9814265at2"/>
<dbReference type="GO" id="GO:0022857">
    <property type="term" value="F:transmembrane transporter activity"/>
    <property type="evidence" value="ECO:0007669"/>
    <property type="project" value="TreeGrafter"/>
</dbReference>
<dbReference type="Pfam" id="PF04290">
    <property type="entry name" value="DctQ"/>
    <property type="match status" value="1"/>
</dbReference>